<gene>
    <name evidence="1" type="ORF">CI238_05285</name>
</gene>
<organism evidence="1 2">
    <name type="scientific">Colletotrichum incanum</name>
    <name type="common">Soybean anthracnose fungus</name>
    <dbReference type="NCBI Taxonomy" id="1573173"/>
    <lineage>
        <taxon>Eukaryota</taxon>
        <taxon>Fungi</taxon>
        <taxon>Dikarya</taxon>
        <taxon>Ascomycota</taxon>
        <taxon>Pezizomycotina</taxon>
        <taxon>Sordariomycetes</taxon>
        <taxon>Hypocreomycetidae</taxon>
        <taxon>Glomerellales</taxon>
        <taxon>Glomerellaceae</taxon>
        <taxon>Colletotrichum</taxon>
        <taxon>Colletotrichum spaethianum species complex</taxon>
    </lineage>
</organism>
<comment type="caution">
    <text evidence="1">The sequence shown here is derived from an EMBL/GenBank/DDBJ whole genome shotgun (WGS) entry which is preliminary data.</text>
</comment>
<sequence>MCKSRLKKWEIHKNNTEKRIKNSCNGRKSLQIPCLRATRKGFLSNNRSVRTIRQGQYWTDAK</sequence>
<evidence type="ECO:0000313" key="1">
    <source>
        <dbReference type="EMBL" id="KZL85801.1"/>
    </source>
</evidence>
<accession>A0A162NCP0</accession>
<name>A0A162NCP0_COLIC</name>
<evidence type="ECO:0000313" key="2">
    <source>
        <dbReference type="Proteomes" id="UP000076584"/>
    </source>
</evidence>
<dbReference type="Proteomes" id="UP000076584">
    <property type="component" value="Unassembled WGS sequence"/>
</dbReference>
<proteinExistence type="predicted"/>
<dbReference type="EMBL" id="LFIW01000570">
    <property type="protein sequence ID" value="KZL85801.1"/>
    <property type="molecule type" value="Genomic_DNA"/>
</dbReference>
<reference evidence="1 2" key="1">
    <citation type="submission" date="2015-06" db="EMBL/GenBank/DDBJ databases">
        <title>Survival trade-offs in plant roots during colonization by closely related pathogenic and mutualistic fungi.</title>
        <authorList>
            <person name="Hacquard S."/>
            <person name="Kracher B."/>
            <person name="Hiruma K."/>
            <person name="Weinman A."/>
            <person name="Muench P."/>
            <person name="Garrido Oter R."/>
            <person name="Ver Loren van Themaat E."/>
            <person name="Dallerey J.-F."/>
            <person name="Damm U."/>
            <person name="Henrissat B."/>
            <person name="Lespinet O."/>
            <person name="Thon M."/>
            <person name="Kemen E."/>
            <person name="McHardy A.C."/>
            <person name="Schulze-Lefert P."/>
            <person name="O'Connell R.J."/>
        </authorList>
    </citation>
    <scope>NUCLEOTIDE SEQUENCE [LARGE SCALE GENOMIC DNA]</scope>
    <source>
        <strain evidence="1 2">MAFF 238704</strain>
    </source>
</reference>
<keyword evidence="2" id="KW-1185">Reference proteome</keyword>
<dbReference type="AlphaFoldDB" id="A0A162NCP0"/>
<protein>
    <submittedName>
        <fullName evidence="1">Uncharacterized protein</fullName>
    </submittedName>
</protein>